<name>A0A0C2HMT7_9BACT</name>
<reference evidence="1 2" key="1">
    <citation type="submission" date="2014-12" db="EMBL/GenBank/DDBJ databases">
        <title>Genomes of Geoalkalibacter ferrihydriticus and Geoalkalibacter subterraneus, two haloalkaliphilic metal-reducing members of the Geobacteraceae.</title>
        <authorList>
            <person name="Badalamenti J.P."/>
            <person name="Torres C.I."/>
            <person name="Krajmalnik-Brown R."/>
            <person name="Bond D.R."/>
        </authorList>
    </citation>
    <scope>NUCLEOTIDE SEQUENCE [LARGE SCALE GENOMIC DNA]</scope>
    <source>
        <strain evidence="1 2">DSM 17813</strain>
    </source>
</reference>
<keyword evidence="2" id="KW-1185">Reference proteome</keyword>
<proteinExistence type="predicted"/>
<evidence type="ECO:0000313" key="1">
    <source>
        <dbReference type="EMBL" id="KIH76260.1"/>
    </source>
</evidence>
<organism evidence="1 2">
    <name type="scientific">Geoalkalibacter ferrihydriticus DSM 17813</name>
    <dbReference type="NCBI Taxonomy" id="1121915"/>
    <lineage>
        <taxon>Bacteria</taxon>
        <taxon>Pseudomonadati</taxon>
        <taxon>Thermodesulfobacteriota</taxon>
        <taxon>Desulfuromonadia</taxon>
        <taxon>Desulfuromonadales</taxon>
        <taxon>Geoalkalibacteraceae</taxon>
        <taxon>Geoalkalibacter</taxon>
    </lineage>
</organism>
<protein>
    <submittedName>
        <fullName evidence="1">Uncharacterized protein</fullName>
    </submittedName>
</protein>
<evidence type="ECO:0000313" key="2">
    <source>
        <dbReference type="Proteomes" id="UP000035068"/>
    </source>
</evidence>
<dbReference type="AlphaFoldDB" id="A0A0C2HMT7"/>
<accession>A0A0C2HMT7</accession>
<sequence>MEKKWTENLKDRIETFFEAATDAEVDAILEKSNYDFYKHVKKPVLSNLNEAFTFAPGENLFFGEIKYSTSKSEKRYRKSIKHDIFSSPDKDVNYIPFKLAA</sequence>
<gene>
    <name evidence="1" type="ORF">GFER_11625</name>
</gene>
<dbReference type="EMBL" id="JWJD01000004">
    <property type="protein sequence ID" value="KIH76260.1"/>
    <property type="molecule type" value="Genomic_DNA"/>
</dbReference>
<comment type="caution">
    <text evidence="1">The sequence shown here is derived from an EMBL/GenBank/DDBJ whole genome shotgun (WGS) entry which is preliminary data.</text>
</comment>
<dbReference type="Proteomes" id="UP000035068">
    <property type="component" value="Unassembled WGS sequence"/>
</dbReference>
<dbReference type="RefSeq" id="WP_040099799.1">
    <property type="nucleotide sequence ID" value="NZ_JWJD01000004.1"/>
</dbReference>